<keyword evidence="2" id="KW-1185">Reference proteome</keyword>
<evidence type="ECO:0000313" key="2">
    <source>
        <dbReference type="Proteomes" id="UP001156666"/>
    </source>
</evidence>
<accession>A0AA37SS64</accession>
<sequence>MIMIACLTDCTPARFVKPLEKNEWAIGANAGGPLIDLFGTKLPVPFSSLYAGYGKTDRLTIHGGLHTTSLAYKTLQLDAGASYLIINSAGSIPGISVNGTLNGMFDFREYNARVYPNLAGNLFWDDKYGRFYCGMENWIDPFKNGVPDNSTYKPWTPAFYLGETLKLNKWEVTFEYKNLAPYTSNRGHVVQYARSGKKGAHGIYLSIQKRFGG</sequence>
<reference evidence="1" key="2">
    <citation type="submission" date="2023-01" db="EMBL/GenBank/DDBJ databases">
        <title>Draft genome sequence of Portibacter lacus strain NBRC 108769.</title>
        <authorList>
            <person name="Sun Q."/>
            <person name="Mori K."/>
        </authorList>
    </citation>
    <scope>NUCLEOTIDE SEQUENCE</scope>
    <source>
        <strain evidence="1">NBRC 108769</strain>
    </source>
</reference>
<reference evidence="1" key="1">
    <citation type="journal article" date="2014" name="Int. J. Syst. Evol. Microbiol.">
        <title>Complete genome sequence of Corynebacterium casei LMG S-19264T (=DSM 44701T), isolated from a smear-ripened cheese.</title>
        <authorList>
            <consortium name="US DOE Joint Genome Institute (JGI-PGF)"/>
            <person name="Walter F."/>
            <person name="Albersmeier A."/>
            <person name="Kalinowski J."/>
            <person name="Ruckert C."/>
        </authorList>
    </citation>
    <scope>NUCLEOTIDE SEQUENCE</scope>
    <source>
        <strain evidence="1">NBRC 108769</strain>
    </source>
</reference>
<name>A0AA37SS64_9BACT</name>
<dbReference type="EMBL" id="BSOH01000010">
    <property type="protein sequence ID" value="GLR17223.1"/>
    <property type="molecule type" value="Genomic_DNA"/>
</dbReference>
<gene>
    <name evidence="1" type="ORF">GCM10007940_18380</name>
</gene>
<comment type="caution">
    <text evidence="1">The sequence shown here is derived from an EMBL/GenBank/DDBJ whole genome shotgun (WGS) entry which is preliminary data.</text>
</comment>
<dbReference type="AlphaFoldDB" id="A0AA37SS64"/>
<evidence type="ECO:0000313" key="1">
    <source>
        <dbReference type="EMBL" id="GLR17223.1"/>
    </source>
</evidence>
<proteinExistence type="predicted"/>
<protein>
    <submittedName>
        <fullName evidence="1">Uncharacterized protein</fullName>
    </submittedName>
</protein>
<organism evidence="1 2">
    <name type="scientific">Portibacter lacus</name>
    <dbReference type="NCBI Taxonomy" id="1099794"/>
    <lineage>
        <taxon>Bacteria</taxon>
        <taxon>Pseudomonadati</taxon>
        <taxon>Bacteroidota</taxon>
        <taxon>Saprospiria</taxon>
        <taxon>Saprospirales</taxon>
        <taxon>Haliscomenobacteraceae</taxon>
        <taxon>Portibacter</taxon>
    </lineage>
</organism>
<dbReference type="Proteomes" id="UP001156666">
    <property type="component" value="Unassembled WGS sequence"/>
</dbReference>